<feature type="compositionally biased region" description="Basic and acidic residues" evidence="1">
    <location>
        <begin position="71"/>
        <end position="85"/>
    </location>
</feature>
<feature type="region of interest" description="Disordered" evidence="1">
    <location>
        <begin position="21"/>
        <end position="155"/>
    </location>
</feature>
<organism evidence="2">
    <name type="scientific">bioreactor metagenome</name>
    <dbReference type="NCBI Taxonomy" id="1076179"/>
    <lineage>
        <taxon>unclassified sequences</taxon>
        <taxon>metagenomes</taxon>
        <taxon>ecological metagenomes</taxon>
    </lineage>
</organism>
<sequence length="155" mass="16585">MYPCAIGKGGGEVVPPLAQILKHGDKTLPPTGVGKPRDQVRPVVDQGHNRAHQGHDAQDNPGDGVGQQGRAELESADGHHFKDHSQVGSGKGENPHRRFDEDKEHLQLAEQANERPEDCCQPQKGQLVGGNDQAENAHDARKGNGSDNDEAQFAG</sequence>
<protein>
    <submittedName>
        <fullName evidence="2">Uncharacterized protein</fullName>
    </submittedName>
</protein>
<reference evidence="2" key="1">
    <citation type="submission" date="2019-08" db="EMBL/GenBank/DDBJ databases">
        <authorList>
            <person name="Kucharzyk K."/>
            <person name="Murdoch R.W."/>
            <person name="Higgins S."/>
            <person name="Loffler F."/>
        </authorList>
    </citation>
    <scope>NUCLEOTIDE SEQUENCE</scope>
</reference>
<dbReference type="AlphaFoldDB" id="A0A645ADN0"/>
<accession>A0A645ADN0</accession>
<feature type="compositionally biased region" description="Basic and acidic residues" evidence="1">
    <location>
        <begin position="93"/>
        <end position="118"/>
    </location>
</feature>
<evidence type="ECO:0000256" key="1">
    <source>
        <dbReference type="SAM" id="MobiDB-lite"/>
    </source>
</evidence>
<name>A0A645ADN0_9ZZZZ</name>
<comment type="caution">
    <text evidence="2">The sequence shown here is derived from an EMBL/GenBank/DDBJ whole genome shotgun (WGS) entry which is preliminary data.</text>
</comment>
<gene>
    <name evidence="2" type="ORF">SDC9_98063</name>
</gene>
<evidence type="ECO:0000313" key="2">
    <source>
        <dbReference type="EMBL" id="MPM51315.1"/>
    </source>
</evidence>
<proteinExistence type="predicted"/>
<dbReference type="EMBL" id="VSSQ01013358">
    <property type="protein sequence ID" value="MPM51315.1"/>
    <property type="molecule type" value="Genomic_DNA"/>
</dbReference>
<feature type="compositionally biased region" description="Basic and acidic residues" evidence="1">
    <location>
        <begin position="135"/>
        <end position="144"/>
    </location>
</feature>